<protein>
    <recommendedName>
        <fullName evidence="3">HEAT repeat domain-containing protein</fullName>
    </recommendedName>
</protein>
<dbReference type="InterPro" id="IPR011989">
    <property type="entry name" value="ARM-like"/>
</dbReference>
<dbReference type="EMBL" id="RAWE01000213">
    <property type="protein sequence ID" value="RKG96447.1"/>
    <property type="molecule type" value="Genomic_DNA"/>
</dbReference>
<dbReference type="Gene3D" id="1.25.10.10">
    <property type="entry name" value="Leucine-rich Repeat Variant"/>
    <property type="match status" value="1"/>
</dbReference>
<name>A0A3A8JL26_9BACT</name>
<organism evidence="1 2">
    <name type="scientific">Corallococcus carmarthensis</name>
    <dbReference type="NCBI Taxonomy" id="2316728"/>
    <lineage>
        <taxon>Bacteria</taxon>
        <taxon>Pseudomonadati</taxon>
        <taxon>Myxococcota</taxon>
        <taxon>Myxococcia</taxon>
        <taxon>Myxococcales</taxon>
        <taxon>Cystobacterineae</taxon>
        <taxon>Myxococcaceae</taxon>
        <taxon>Corallococcus</taxon>
    </lineage>
</organism>
<keyword evidence="2" id="KW-1185">Reference proteome</keyword>
<gene>
    <name evidence="1" type="ORF">D7X32_36020</name>
</gene>
<dbReference type="RefSeq" id="WP_120607065.1">
    <property type="nucleotide sequence ID" value="NZ_RAWE01000213.1"/>
</dbReference>
<dbReference type="AlphaFoldDB" id="A0A3A8JL26"/>
<sequence length="566" mass="61670">MGDALEEARRRVSGDDLASLRRLDALLVHSGFRHADRTPREWVAELVAQGGAKKSYPYDAHEALRAMGLGAVPALLEVLATPQLAETASADANIRLNLLEALMAPNLPPRCAVPAVLGLLSRPSARVRRQALRALVNLRPRPTRLAVRLLLEACRDKMQWQSRATALDALAALDGPIPDDVLHEGLKRLSDESPYVRRSALRLLGRCTPPSEEVLHALEEQVVLDDESRVVVLQVLSWLSPSRALPLLDKTARGLVGLLPNDRDGARQGLFALHLLAGMGAQARPAVGLLRRVVTHAVKRGHGDPFAWRMRVHAESVADAIVRSVPLPVEARTPGPGSPRLALALAGAGPLPVDAEHPDSARLQAWVDSLGPLSQEEEVRLCVAVARVAARVWDRHGPENDGAQSSLLALEEWVLAPDEAHQRKAMEIGLFVPSQLLASALFNSAWCLHYATLMVADAEKRVVGFTGLTPREPEHLLATCAFAAYRALSSGACMTVDEGWRDSTLTWTRTPDEALALLHRAMVDEVLPWARGEWDPLRDVMRERRRLLTEDGAHRNDGGDGARPVG</sequence>
<evidence type="ECO:0008006" key="3">
    <source>
        <dbReference type="Google" id="ProtNLM"/>
    </source>
</evidence>
<dbReference type="OrthoDB" id="5526252at2"/>
<accession>A0A3A8JL26</accession>
<proteinExistence type="predicted"/>
<dbReference type="SMART" id="SM00567">
    <property type="entry name" value="EZ_HEAT"/>
    <property type="match status" value="3"/>
</dbReference>
<dbReference type="InterPro" id="IPR016024">
    <property type="entry name" value="ARM-type_fold"/>
</dbReference>
<evidence type="ECO:0000313" key="2">
    <source>
        <dbReference type="Proteomes" id="UP000268313"/>
    </source>
</evidence>
<comment type="caution">
    <text evidence="1">The sequence shown here is derived from an EMBL/GenBank/DDBJ whole genome shotgun (WGS) entry which is preliminary data.</text>
</comment>
<evidence type="ECO:0000313" key="1">
    <source>
        <dbReference type="EMBL" id="RKG96447.1"/>
    </source>
</evidence>
<dbReference type="InterPro" id="IPR004155">
    <property type="entry name" value="PBS_lyase_HEAT"/>
</dbReference>
<dbReference type="SUPFAM" id="SSF48371">
    <property type="entry name" value="ARM repeat"/>
    <property type="match status" value="1"/>
</dbReference>
<dbReference type="Proteomes" id="UP000268313">
    <property type="component" value="Unassembled WGS sequence"/>
</dbReference>
<reference evidence="2" key="1">
    <citation type="submission" date="2018-09" db="EMBL/GenBank/DDBJ databases">
        <authorList>
            <person name="Livingstone P.G."/>
            <person name="Whitworth D.E."/>
        </authorList>
    </citation>
    <scope>NUCLEOTIDE SEQUENCE [LARGE SCALE GENOMIC DNA]</scope>
    <source>
        <strain evidence="2">CA043D</strain>
    </source>
</reference>